<proteinExistence type="inferred from homology"/>
<evidence type="ECO:0000259" key="14">
    <source>
        <dbReference type="Pfam" id="PF01292"/>
    </source>
</evidence>
<feature type="domain" description="Cytochrome b561 bacterial/Ni-hydrogenase" evidence="14">
    <location>
        <begin position="6"/>
        <end position="174"/>
    </location>
</feature>
<evidence type="ECO:0000256" key="9">
    <source>
        <dbReference type="ARBA" id="ARBA00022989"/>
    </source>
</evidence>
<organism evidence="15 16">
    <name type="scientific">Roseateles oligotrophus</name>
    <dbReference type="NCBI Taxonomy" id="1769250"/>
    <lineage>
        <taxon>Bacteria</taxon>
        <taxon>Pseudomonadati</taxon>
        <taxon>Pseudomonadota</taxon>
        <taxon>Betaproteobacteria</taxon>
        <taxon>Burkholderiales</taxon>
        <taxon>Sphaerotilaceae</taxon>
        <taxon>Roseateles</taxon>
    </lineage>
</organism>
<dbReference type="GO" id="GO:0020037">
    <property type="term" value="F:heme binding"/>
    <property type="evidence" value="ECO:0007669"/>
    <property type="project" value="TreeGrafter"/>
</dbReference>
<evidence type="ECO:0000256" key="1">
    <source>
        <dbReference type="ARBA" id="ARBA00001970"/>
    </source>
</evidence>
<evidence type="ECO:0000256" key="4">
    <source>
        <dbReference type="ARBA" id="ARBA00022475"/>
    </source>
</evidence>
<dbReference type="GO" id="GO:0009055">
    <property type="term" value="F:electron transfer activity"/>
    <property type="evidence" value="ECO:0007669"/>
    <property type="project" value="InterPro"/>
</dbReference>
<dbReference type="PANTHER" id="PTHR30529:SF1">
    <property type="entry name" value="CYTOCHROME B561 HOMOLOG 2"/>
    <property type="match status" value="1"/>
</dbReference>
<comment type="similarity">
    <text evidence="12">Belongs to the cytochrome b561 family.</text>
</comment>
<dbReference type="Gene3D" id="1.20.950.20">
    <property type="entry name" value="Transmembrane di-heme cytochromes, Chain C"/>
    <property type="match status" value="1"/>
</dbReference>
<keyword evidence="7" id="KW-0479">Metal-binding</keyword>
<feature type="transmembrane region" description="Helical" evidence="13">
    <location>
        <begin position="143"/>
        <end position="160"/>
    </location>
</feature>
<accession>A0A840L4L6</accession>
<keyword evidence="9 13" id="KW-1133">Transmembrane helix</keyword>
<dbReference type="InterPro" id="IPR011577">
    <property type="entry name" value="Cyt_b561_bac/Ni-Hgenase"/>
</dbReference>
<evidence type="ECO:0000256" key="13">
    <source>
        <dbReference type="SAM" id="Phobius"/>
    </source>
</evidence>
<dbReference type="EMBL" id="JACHLP010000001">
    <property type="protein sequence ID" value="MBB4841763.1"/>
    <property type="molecule type" value="Genomic_DNA"/>
</dbReference>
<feature type="transmembrane region" description="Helical" evidence="13">
    <location>
        <begin position="86"/>
        <end position="106"/>
    </location>
</feature>
<evidence type="ECO:0000256" key="12">
    <source>
        <dbReference type="ARBA" id="ARBA00037975"/>
    </source>
</evidence>
<dbReference type="AlphaFoldDB" id="A0A840L4L6"/>
<comment type="subcellular location">
    <subcellularLocation>
        <location evidence="2">Cell membrane</location>
        <topology evidence="2">Multi-pass membrane protein</topology>
    </subcellularLocation>
</comment>
<name>A0A840L4L6_9BURK</name>
<evidence type="ECO:0000256" key="3">
    <source>
        <dbReference type="ARBA" id="ARBA00022448"/>
    </source>
</evidence>
<dbReference type="InterPro" id="IPR016174">
    <property type="entry name" value="Di-haem_cyt_TM"/>
</dbReference>
<protein>
    <submittedName>
        <fullName evidence="15">Cytochrome b561</fullName>
    </submittedName>
</protein>
<keyword evidence="3" id="KW-0813">Transport</keyword>
<dbReference type="SUPFAM" id="SSF81342">
    <property type="entry name" value="Transmembrane di-heme cytochromes"/>
    <property type="match status" value="1"/>
</dbReference>
<comment type="cofactor">
    <cofactor evidence="1">
        <name>heme b</name>
        <dbReference type="ChEBI" id="CHEBI:60344"/>
    </cofactor>
</comment>
<evidence type="ECO:0000256" key="8">
    <source>
        <dbReference type="ARBA" id="ARBA00022982"/>
    </source>
</evidence>
<feature type="transmembrane region" description="Helical" evidence="13">
    <location>
        <begin position="44"/>
        <end position="66"/>
    </location>
</feature>
<keyword evidence="11 13" id="KW-0472">Membrane</keyword>
<dbReference type="InterPro" id="IPR052168">
    <property type="entry name" value="Cytochrome_b561_oxidase"/>
</dbReference>
<dbReference type="Pfam" id="PF01292">
    <property type="entry name" value="Ni_hydr_CYTB"/>
    <property type="match status" value="1"/>
</dbReference>
<keyword evidence="4" id="KW-1003">Cell membrane</keyword>
<evidence type="ECO:0000313" key="16">
    <source>
        <dbReference type="Proteomes" id="UP000562027"/>
    </source>
</evidence>
<keyword evidence="8" id="KW-0249">Electron transport</keyword>
<keyword evidence="5" id="KW-0349">Heme</keyword>
<reference evidence="15 16" key="1">
    <citation type="submission" date="2020-08" db="EMBL/GenBank/DDBJ databases">
        <title>Functional genomics of gut bacteria from endangered species of beetles.</title>
        <authorList>
            <person name="Carlos-Shanley C."/>
        </authorList>
    </citation>
    <scope>NUCLEOTIDE SEQUENCE [LARGE SCALE GENOMIC DNA]</scope>
    <source>
        <strain evidence="15 16">S00239</strain>
    </source>
</reference>
<evidence type="ECO:0000256" key="2">
    <source>
        <dbReference type="ARBA" id="ARBA00004651"/>
    </source>
</evidence>
<comment type="caution">
    <text evidence="15">The sequence shown here is derived from an EMBL/GenBank/DDBJ whole genome shotgun (WGS) entry which is preliminary data.</text>
</comment>
<keyword evidence="16" id="KW-1185">Reference proteome</keyword>
<evidence type="ECO:0000256" key="5">
    <source>
        <dbReference type="ARBA" id="ARBA00022617"/>
    </source>
</evidence>
<dbReference type="GO" id="GO:0022904">
    <property type="term" value="P:respiratory electron transport chain"/>
    <property type="evidence" value="ECO:0007669"/>
    <property type="project" value="InterPro"/>
</dbReference>
<gene>
    <name evidence="15" type="ORF">HNP55_000258</name>
</gene>
<dbReference type="Proteomes" id="UP000562027">
    <property type="component" value="Unassembled WGS sequence"/>
</dbReference>
<feature type="transmembrane region" description="Helical" evidence="13">
    <location>
        <begin position="12"/>
        <end position="32"/>
    </location>
</feature>
<dbReference type="GO" id="GO:0046872">
    <property type="term" value="F:metal ion binding"/>
    <property type="evidence" value="ECO:0007669"/>
    <property type="project" value="UniProtKB-KW"/>
</dbReference>
<keyword evidence="10" id="KW-0408">Iron</keyword>
<evidence type="ECO:0000256" key="6">
    <source>
        <dbReference type="ARBA" id="ARBA00022692"/>
    </source>
</evidence>
<keyword evidence="6 13" id="KW-0812">Transmembrane</keyword>
<sequence>MDTPAYERRIRWLHALMALALLAQLVFGFALNEIAPRGTPARGLVINLHKSCGLLLLGLALLRLYWRQRGPAPGWPVSMSAWQIRAAVWGHRALYACMLLMPLSAYLASNFSKHGVKFFGLLLPPWGPELPAVYSVFNGFHKGLAWVFTALILGHIAMALKHHLVDRDGLLQRIKP</sequence>
<evidence type="ECO:0000256" key="7">
    <source>
        <dbReference type="ARBA" id="ARBA00022723"/>
    </source>
</evidence>
<dbReference type="GO" id="GO:0005886">
    <property type="term" value="C:plasma membrane"/>
    <property type="evidence" value="ECO:0007669"/>
    <property type="project" value="UniProtKB-SubCell"/>
</dbReference>
<dbReference type="RefSeq" id="WP_184295349.1">
    <property type="nucleotide sequence ID" value="NZ_JACHLP010000001.1"/>
</dbReference>
<evidence type="ECO:0000313" key="15">
    <source>
        <dbReference type="EMBL" id="MBB4841763.1"/>
    </source>
</evidence>
<evidence type="ECO:0000256" key="11">
    <source>
        <dbReference type="ARBA" id="ARBA00023136"/>
    </source>
</evidence>
<dbReference type="PANTHER" id="PTHR30529">
    <property type="entry name" value="CYTOCHROME B561"/>
    <property type="match status" value="1"/>
</dbReference>
<evidence type="ECO:0000256" key="10">
    <source>
        <dbReference type="ARBA" id="ARBA00023004"/>
    </source>
</evidence>